<dbReference type="Proteomes" id="UP000551758">
    <property type="component" value="Unassembled WGS sequence"/>
</dbReference>
<accession>A0A7J7FG89</accession>
<keyword evidence="7" id="KW-1185">Reference proteome</keyword>
<gene>
    <name evidence="6" type="ORF">HPG69_018359</name>
</gene>
<keyword evidence="3" id="KW-0687">Ribonucleoprotein</keyword>
<proteinExistence type="inferred from homology"/>
<keyword evidence="2" id="KW-0689">Ribosomal protein</keyword>
<dbReference type="GO" id="GO:1990904">
    <property type="term" value="C:ribonucleoprotein complex"/>
    <property type="evidence" value="ECO:0007669"/>
    <property type="project" value="UniProtKB-KW"/>
</dbReference>
<feature type="compositionally biased region" description="Basic residues" evidence="5">
    <location>
        <begin position="85"/>
        <end position="99"/>
    </location>
</feature>
<sequence>MAVNRFSFELALRWKQTEAFRRTDKMVEVEQKGTFHKFTYHGVDLCQLLDMPYERLTQLAGRRSHRPGLNRAAEEAGLPAEAPAQRRRRRHRPWRRPSQ</sequence>
<dbReference type="Gene3D" id="3.30.860.10">
    <property type="entry name" value="30s Ribosomal Protein S19, Chain A"/>
    <property type="match status" value="1"/>
</dbReference>
<organism evidence="6 7">
    <name type="scientific">Diceros bicornis minor</name>
    <name type="common">South-central black rhinoceros</name>
    <dbReference type="NCBI Taxonomy" id="77932"/>
    <lineage>
        <taxon>Eukaryota</taxon>
        <taxon>Metazoa</taxon>
        <taxon>Chordata</taxon>
        <taxon>Craniata</taxon>
        <taxon>Vertebrata</taxon>
        <taxon>Euteleostomi</taxon>
        <taxon>Mammalia</taxon>
        <taxon>Eutheria</taxon>
        <taxon>Laurasiatheria</taxon>
        <taxon>Perissodactyla</taxon>
        <taxon>Rhinocerotidae</taxon>
        <taxon>Diceros</taxon>
    </lineage>
</organism>
<feature type="region of interest" description="Disordered" evidence="5">
    <location>
        <begin position="62"/>
        <end position="99"/>
    </location>
</feature>
<evidence type="ECO:0000313" key="7">
    <source>
        <dbReference type="Proteomes" id="UP000551758"/>
    </source>
</evidence>
<dbReference type="AlphaFoldDB" id="A0A7J7FG89"/>
<protein>
    <recommendedName>
        <fullName evidence="4">40S ribosomal protein S15</fullName>
    </recommendedName>
</protein>
<evidence type="ECO:0000256" key="5">
    <source>
        <dbReference type="SAM" id="MobiDB-lite"/>
    </source>
</evidence>
<dbReference type="InterPro" id="IPR023575">
    <property type="entry name" value="Ribosomal_uS19_SF"/>
</dbReference>
<dbReference type="GO" id="GO:0005840">
    <property type="term" value="C:ribosome"/>
    <property type="evidence" value="ECO:0007669"/>
    <property type="project" value="UniProtKB-KW"/>
</dbReference>
<dbReference type="EMBL" id="JACDTQ010000737">
    <property type="protein sequence ID" value="KAF5927092.1"/>
    <property type="molecule type" value="Genomic_DNA"/>
</dbReference>
<dbReference type="GO" id="GO:0006412">
    <property type="term" value="P:translation"/>
    <property type="evidence" value="ECO:0007669"/>
    <property type="project" value="InterPro"/>
</dbReference>
<comment type="caution">
    <text evidence="6">The sequence shown here is derived from an EMBL/GenBank/DDBJ whole genome shotgun (WGS) entry which is preliminary data.</text>
</comment>
<evidence type="ECO:0000256" key="2">
    <source>
        <dbReference type="ARBA" id="ARBA00022980"/>
    </source>
</evidence>
<name>A0A7J7FG89_DICBM</name>
<evidence type="ECO:0000256" key="3">
    <source>
        <dbReference type="ARBA" id="ARBA00023274"/>
    </source>
</evidence>
<evidence type="ECO:0000256" key="4">
    <source>
        <dbReference type="ARBA" id="ARBA00035469"/>
    </source>
</evidence>
<comment type="similarity">
    <text evidence="1">Belongs to the universal ribosomal protein uS19 family.</text>
</comment>
<evidence type="ECO:0000313" key="6">
    <source>
        <dbReference type="EMBL" id="KAF5927092.1"/>
    </source>
</evidence>
<dbReference type="GO" id="GO:0003735">
    <property type="term" value="F:structural constituent of ribosome"/>
    <property type="evidence" value="ECO:0007669"/>
    <property type="project" value="InterPro"/>
</dbReference>
<evidence type="ECO:0000256" key="1">
    <source>
        <dbReference type="ARBA" id="ARBA00007345"/>
    </source>
</evidence>
<reference evidence="6 7" key="1">
    <citation type="journal article" date="2020" name="Mol. Biol. Evol.">
        <title>Interspecific Gene Flow and the Evolution of Specialization in Black and White Rhinoceros.</title>
        <authorList>
            <person name="Moodley Y."/>
            <person name="Westbury M.V."/>
            <person name="Russo I.M."/>
            <person name="Gopalakrishnan S."/>
            <person name="Rakotoarivelo A."/>
            <person name="Olsen R.A."/>
            <person name="Prost S."/>
            <person name="Tunstall T."/>
            <person name="Ryder O.A."/>
            <person name="Dalen L."/>
            <person name="Bruford M.W."/>
        </authorList>
    </citation>
    <scope>NUCLEOTIDE SEQUENCE [LARGE SCALE GENOMIC DNA]</scope>
    <source>
        <strain evidence="6">SBR-YM</strain>
        <tissue evidence="6">Skin</tissue>
    </source>
</reference>